<proteinExistence type="predicted"/>
<dbReference type="AlphaFoldDB" id="A0A0H4X421"/>
<sequence>MEVGGKVMVGAQVMKLLALISMLKMSLPRPPATLGVGLVMSSGGVLGDSLEVRGMQMTGNAGAGMSDAPKHYVLPQEHREGFEQRGCKGDMDIDNFCVRLKRSHHEALH</sequence>
<organism evidence="1 2">
    <name type="scientific">Pseudomyxococcus hansupus</name>
    <dbReference type="NCBI Taxonomy" id="1297742"/>
    <lineage>
        <taxon>Bacteria</taxon>
        <taxon>Pseudomonadati</taxon>
        <taxon>Myxococcota</taxon>
        <taxon>Myxococcia</taxon>
        <taxon>Myxococcales</taxon>
        <taxon>Cystobacterineae</taxon>
        <taxon>Myxococcaceae</taxon>
        <taxon>Pseudomyxococcus</taxon>
    </lineage>
</organism>
<dbReference type="PATRIC" id="fig|1297742.4.peg.6956"/>
<gene>
    <name evidence="1" type="ORF">A176_006856</name>
</gene>
<reference evidence="1 2" key="1">
    <citation type="journal article" date="2016" name="PLoS ONE">
        <title>Complete Genome Sequence and Comparative Genomics of a Novel Myxobacterium Myxococcus hansupus.</title>
        <authorList>
            <person name="Sharma G."/>
            <person name="Narwani T."/>
            <person name="Subramanian S."/>
        </authorList>
    </citation>
    <scope>NUCLEOTIDE SEQUENCE [LARGE SCALE GENOMIC DNA]</scope>
    <source>
        <strain evidence="2">mixupus</strain>
    </source>
</reference>
<dbReference type="EMBL" id="CP012109">
    <property type="protein sequence ID" value="AKQ69944.1"/>
    <property type="molecule type" value="Genomic_DNA"/>
</dbReference>
<accession>A0A0H4X421</accession>
<dbReference type="Proteomes" id="UP000009026">
    <property type="component" value="Chromosome"/>
</dbReference>
<name>A0A0H4X421_9BACT</name>
<evidence type="ECO:0000313" key="1">
    <source>
        <dbReference type="EMBL" id="AKQ69944.1"/>
    </source>
</evidence>
<keyword evidence="2" id="KW-1185">Reference proteome</keyword>
<protein>
    <submittedName>
        <fullName evidence="1">Uncharacterized protein</fullName>
    </submittedName>
</protein>
<dbReference type="KEGG" id="mym:A176_006856"/>
<evidence type="ECO:0000313" key="2">
    <source>
        <dbReference type="Proteomes" id="UP000009026"/>
    </source>
</evidence>